<organism evidence="2 3">
    <name type="scientific">Cochliobolus heterostrophus (strain C4 / ATCC 48331 / race T)</name>
    <name type="common">Southern corn leaf blight fungus</name>
    <name type="synonym">Bipolaris maydis</name>
    <dbReference type="NCBI Taxonomy" id="665024"/>
    <lineage>
        <taxon>Eukaryota</taxon>
        <taxon>Fungi</taxon>
        <taxon>Dikarya</taxon>
        <taxon>Ascomycota</taxon>
        <taxon>Pezizomycotina</taxon>
        <taxon>Dothideomycetes</taxon>
        <taxon>Pleosporomycetidae</taxon>
        <taxon>Pleosporales</taxon>
        <taxon>Pleosporineae</taxon>
        <taxon>Pleosporaceae</taxon>
        <taxon>Bipolaris</taxon>
    </lineage>
</organism>
<dbReference type="AlphaFoldDB" id="N4X7I0"/>
<accession>N4X7I0</accession>
<keyword evidence="3" id="KW-1185">Reference proteome</keyword>
<gene>
    <name evidence="2" type="ORF">COCC4DRAFT_148453</name>
</gene>
<reference evidence="2 3" key="1">
    <citation type="journal article" date="2012" name="PLoS Pathog.">
        <title>Diverse lifestyles and strategies of plant pathogenesis encoded in the genomes of eighteen Dothideomycetes fungi.</title>
        <authorList>
            <person name="Ohm R.A."/>
            <person name="Feau N."/>
            <person name="Henrissat B."/>
            <person name="Schoch C.L."/>
            <person name="Horwitz B.A."/>
            <person name="Barry K.W."/>
            <person name="Condon B.J."/>
            <person name="Copeland A.C."/>
            <person name="Dhillon B."/>
            <person name="Glaser F."/>
            <person name="Hesse C.N."/>
            <person name="Kosti I."/>
            <person name="LaButti K."/>
            <person name="Lindquist E.A."/>
            <person name="Lucas S."/>
            <person name="Salamov A.A."/>
            <person name="Bradshaw R.E."/>
            <person name="Ciuffetti L."/>
            <person name="Hamelin R.C."/>
            <person name="Kema G.H.J."/>
            <person name="Lawrence C."/>
            <person name="Scott J.A."/>
            <person name="Spatafora J.W."/>
            <person name="Turgeon B.G."/>
            <person name="de Wit P.J.G.M."/>
            <person name="Zhong S."/>
            <person name="Goodwin S.B."/>
            <person name="Grigoriev I.V."/>
        </authorList>
    </citation>
    <scope>NUCLEOTIDE SEQUENCE [LARGE SCALE GENOMIC DNA]</scope>
    <source>
        <strain evidence="3">C4 / ATCC 48331 / race T</strain>
    </source>
</reference>
<dbReference type="Proteomes" id="UP000012338">
    <property type="component" value="Unassembled WGS sequence"/>
</dbReference>
<sequence>MAALKVPICVISPFLHHHRRTRTTRETPPTSSSHLHPRKSPSSHITCRSTFTPHLTEYSNCRKQASNGYIKSLTTPLKL</sequence>
<protein>
    <submittedName>
        <fullName evidence="2">Uncharacterized protein</fullName>
    </submittedName>
</protein>
<dbReference type="HOGENOM" id="CLU_196944_0_0_1"/>
<evidence type="ECO:0000256" key="1">
    <source>
        <dbReference type="SAM" id="MobiDB-lite"/>
    </source>
</evidence>
<name>N4X7I0_COCH4</name>
<reference evidence="3" key="2">
    <citation type="journal article" date="2013" name="PLoS Genet.">
        <title>Comparative genome structure, secondary metabolite, and effector coding capacity across Cochliobolus pathogens.</title>
        <authorList>
            <person name="Condon B.J."/>
            <person name="Leng Y."/>
            <person name="Wu D."/>
            <person name="Bushley K.E."/>
            <person name="Ohm R.A."/>
            <person name="Otillar R."/>
            <person name="Martin J."/>
            <person name="Schackwitz W."/>
            <person name="Grimwood J."/>
            <person name="MohdZainudin N."/>
            <person name="Xue C."/>
            <person name="Wang R."/>
            <person name="Manning V.A."/>
            <person name="Dhillon B."/>
            <person name="Tu Z.J."/>
            <person name="Steffenson B.J."/>
            <person name="Salamov A."/>
            <person name="Sun H."/>
            <person name="Lowry S."/>
            <person name="LaButti K."/>
            <person name="Han J."/>
            <person name="Copeland A."/>
            <person name="Lindquist E."/>
            <person name="Barry K."/>
            <person name="Schmutz J."/>
            <person name="Baker S.E."/>
            <person name="Ciuffetti L.M."/>
            <person name="Grigoriev I.V."/>
            <person name="Zhong S."/>
            <person name="Turgeon B.G."/>
        </authorList>
    </citation>
    <scope>NUCLEOTIDE SEQUENCE [LARGE SCALE GENOMIC DNA]</scope>
    <source>
        <strain evidence="3">C4 / ATCC 48331 / race T</strain>
    </source>
</reference>
<proteinExistence type="predicted"/>
<evidence type="ECO:0000313" key="3">
    <source>
        <dbReference type="Proteomes" id="UP000012338"/>
    </source>
</evidence>
<evidence type="ECO:0000313" key="2">
    <source>
        <dbReference type="EMBL" id="ENI01207.1"/>
    </source>
</evidence>
<feature type="region of interest" description="Disordered" evidence="1">
    <location>
        <begin position="17"/>
        <end position="46"/>
    </location>
</feature>
<dbReference type="EMBL" id="KB733469">
    <property type="protein sequence ID" value="ENI01207.1"/>
    <property type="molecule type" value="Genomic_DNA"/>
</dbReference>